<organism evidence="1 2">
    <name type="scientific">Rotaria sordida</name>
    <dbReference type="NCBI Taxonomy" id="392033"/>
    <lineage>
        <taxon>Eukaryota</taxon>
        <taxon>Metazoa</taxon>
        <taxon>Spiralia</taxon>
        <taxon>Gnathifera</taxon>
        <taxon>Rotifera</taxon>
        <taxon>Eurotatoria</taxon>
        <taxon>Bdelloidea</taxon>
        <taxon>Philodinida</taxon>
        <taxon>Philodinidae</taxon>
        <taxon>Rotaria</taxon>
    </lineage>
</organism>
<sequence>MIIANYAYARVRHLNNYERRMFGCGRLRASCKGLFSKSCCSGYVCHKNTGKCVQASTSGSGSWLDDRNGK</sequence>
<protein>
    <submittedName>
        <fullName evidence="1">Uncharacterized protein</fullName>
    </submittedName>
</protein>
<dbReference type="Proteomes" id="UP000663864">
    <property type="component" value="Unassembled WGS sequence"/>
</dbReference>
<proteinExistence type="predicted"/>
<evidence type="ECO:0000313" key="2">
    <source>
        <dbReference type="Proteomes" id="UP000663864"/>
    </source>
</evidence>
<gene>
    <name evidence="1" type="ORF">ZHD862_LOCUS9726</name>
</gene>
<comment type="caution">
    <text evidence="1">The sequence shown here is derived from an EMBL/GenBank/DDBJ whole genome shotgun (WGS) entry which is preliminary data.</text>
</comment>
<dbReference type="EMBL" id="CAJNOT010000337">
    <property type="protein sequence ID" value="CAF0945844.1"/>
    <property type="molecule type" value="Genomic_DNA"/>
</dbReference>
<name>A0A814CXV6_9BILA</name>
<evidence type="ECO:0000313" key="1">
    <source>
        <dbReference type="EMBL" id="CAF0945844.1"/>
    </source>
</evidence>
<dbReference type="AlphaFoldDB" id="A0A814CXV6"/>
<reference evidence="1" key="1">
    <citation type="submission" date="2021-02" db="EMBL/GenBank/DDBJ databases">
        <authorList>
            <person name="Nowell W R."/>
        </authorList>
    </citation>
    <scope>NUCLEOTIDE SEQUENCE</scope>
</reference>
<accession>A0A814CXV6</accession>